<evidence type="ECO:0000259" key="2">
    <source>
        <dbReference type="SMART" id="SM00852"/>
    </source>
</evidence>
<accession>A0A1I4ZZK2</accession>
<dbReference type="RefSeq" id="WP_091521247.1">
    <property type="nucleotide sequence ID" value="NZ_FOVI01000007.1"/>
</dbReference>
<reference evidence="4" key="1">
    <citation type="submission" date="2016-10" db="EMBL/GenBank/DDBJ databases">
        <authorList>
            <person name="Varghese N."/>
            <person name="Submissions S."/>
        </authorList>
    </citation>
    <scope>NUCLEOTIDE SEQUENCE [LARGE SCALE GENOMIC DNA]</scope>
    <source>
        <strain evidence="4">DS-12</strain>
    </source>
</reference>
<comment type="similarity">
    <text evidence="1">Belongs to the CinA family.</text>
</comment>
<dbReference type="Gene3D" id="3.90.950.20">
    <property type="entry name" value="CinA-like"/>
    <property type="match status" value="1"/>
</dbReference>
<dbReference type="Proteomes" id="UP000199036">
    <property type="component" value="Unassembled WGS sequence"/>
</dbReference>
<dbReference type="InterPro" id="IPR008136">
    <property type="entry name" value="CinA_C"/>
</dbReference>
<name>A0A1I4ZZK2_9FLAO</name>
<dbReference type="STRING" id="913024.SAMN05421741_10742"/>
<dbReference type="CDD" id="cd00885">
    <property type="entry name" value="cinA"/>
    <property type="match status" value="1"/>
</dbReference>
<dbReference type="Gene3D" id="3.40.980.10">
    <property type="entry name" value="MoaB/Mog-like domain"/>
    <property type="match status" value="1"/>
</dbReference>
<evidence type="ECO:0000313" key="3">
    <source>
        <dbReference type="EMBL" id="SFN55642.1"/>
    </source>
</evidence>
<dbReference type="SUPFAM" id="SSF53218">
    <property type="entry name" value="Molybdenum cofactor biosynthesis proteins"/>
    <property type="match status" value="1"/>
</dbReference>
<dbReference type="NCBIfam" id="TIGR00200">
    <property type="entry name" value="cinA_nterm"/>
    <property type="match status" value="1"/>
</dbReference>
<sequence>MKAVIVTIGDELLIGQVIDTNSVFIGQELEAIGCTVVEKVAISDTIEAIIDTMIRYQNKVDLVVLTGGLGPTKDDVTKKTLVNYFNDELIFNDEVFLHVKKLIEGYYNRPITEMNRQQAYLPSKCTILFNDVGTAPGMLMVKEQTTFVSLPGVPYEMKYLVTEKLLPYIKEQFKLEAIVHKTVLTVGIGESLLAEKIEQWEDSLQPLNIHLAYLPQFGLVRLRLSKTGSSVDAIEAEILQKIRELQLLIPEFFIGITNADSLFNEVVLLLKQSGLTIATAESCTGGSIAQKLTSVEGSSGYFKGSAITYATESKVNILGVQQQTIDTFSVVSEEVAREMAIGAKRIYQADLAISTTGNAGPLKGDGDAEIGTVCMVLAYGDQVESFTFNFGQPRNKVIQAAVEKTWLILYKYLKNKQ</sequence>
<gene>
    <name evidence="3" type="ORF">SAMN05421741_10742</name>
</gene>
<feature type="domain" description="MoaB/Mog" evidence="2">
    <location>
        <begin position="4"/>
        <end position="172"/>
    </location>
</feature>
<dbReference type="PANTHER" id="PTHR13939:SF0">
    <property type="entry name" value="NMN AMIDOHYDROLASE-LIKE PROTEIN YFAY"/>
    <property type="match status" value="1"/>
</dbReference>
<dbReference type="InterPro" id="IPR008135">
    <property type="entry name" value="Competence-induced_CinA"/>
</dbReference>
<dbReference type="InterPro" id="IPR041424">
    <property type="entry name" value="CinA_KH"/>
</dbReference>
<dbReference type="InterPro" id="IPR036425">
    <property type="entry name" value="MoaB/Mog-like_dom_sf"/>
</dbReference>
<dbReference type="Pfam" id="PF00994">
    <property type="entry name" value="MoCF_biosynth"/>
    <property type="match status" value="1"/>
</dbReference>
<protein>
    <recommendedName>
        <fullName evidence="1">CinA-like protein</fullName>
    </recommendedName>
</protein>
<dbReference type="Pfam" id="PF02464">
    <property type="entry name" value="CinA"/>
    <property type="match status" value="1"/>
</dbReference>
<dbReference type="Pfam" id="PF18146">
    <property type="entry name" value="CinA_KH"/>
    <property type="match status" value="1"/>
</dbReference>
<dbReference type="InterPro" id="IPR001453">
    <property type="entry name" value="MoaB/Mog_dom"/>
</dbReference>
<dbReference type="InterPro" id="IPR050101">
    <property type="entry name" value="CinA"/>
</dbReference>
<dbReference type="InterPro" id="IPR036653">
    <property type="entry name" value="CinA-like_C"/>
</dbReference>
<dbReference type="SUPFAM" id="SSF142433">
    <property type="entry name" value="CinA-like"/>
    <property type="match status" value="1"/>
</dbReference>
<dbReference type="NCBIfam" id="TIGR00199">
    <property type="entry name" value="PncC_domain"/>
    <property type="match status" value="1"/>
</dbReference>
<dbReference type="PANTHER" id="PTHR13939">
    <property type="entry name" value="NICOTINAMIDE-NUCLEOTIDE AMIDOHYDROLASE PNCC"/>
    <property type="match status" value="1"/>
</dbReference>
<proteinExistence type="inferred from homology"/>
<evidence type="ECO:0000313" key="4">
    <source>
        <dbReference type="Proteomes" id="UP000199036"/>
    </source>
</evidence>
<dbReference type="HAMAP" id="MF_00226_B">
    <property type="entry name" value="CinA_B"/>
    <property type="match status" value="1"/>
</dbReference>
<keyword evidence="4" id="KW-1185">Reference proteome</keyword>
<evidence type="ECO:0000256" key="1">
    <source>
        <dbReference type="HAMAP-Rule" id="MF_00226"/>
    </source>
</evidence>
<dbReference type="SMART" id="SM00852">
    <property type="entry name" value="MoCF_biosynth"/>
    <property type="match status" value="1"/>
</dbReference>
<dbReference type="AlphaFoldDB" id="A0A1I4ZZK2"/>
<organism evidence="3 4">
    <name type="scientific">Paenimyroides ummariense</name>
    <dbReference type="NCBI Taxonomy" id="913024"/>
    <lineage>
        <taxon>Bacteria</taxon>
        <taxon>Pseudomonadati</taxon>
        <taxon>Bacteroidota</taxon>
        <taxon>Flavobacteriia</taxon>
        <taxon>Flavobacteriales</taxon>
        <taxon>Flavobacteriaceae</taxon>
        <taxon>Paenimyroides</taxon>
    </lineage>
</organism>
<dbReference type="EMBL" id="FOVI01000007">
    <property type="protein sequence ID" value="SFN55642.1"/>
    <property type="molecule type" value="Genomic_DNA"/>
</dbReference>
<dbReference type="PIRSF" id="PIRSF006728">
    <property type="entry name" value="CinA"/>
    <property type="match status" value="1"/>
</dbReference>
<dbReference type="OrthoDB" id="9801454at2"/>